<dbReference type="SUPFAM" id="SSF54637">
    <property type="entry name" value="Thioesterase/thiol ester dehydrase-isomerase"/>
    <property type="match status" value="1"/>
</dbReference>
<name>A0A098LJ62_9BACT</name>
<evidence type="ECO:0008006" key="3">
    <source>
        <dbReference type="Google" id="ProtNLM"/>
    </source>
</evidence>
<dbReference type="Gene3D" id="3.10.129.10">
    <property type="entry name" value="Hotdog Thioesterase"/>
    <property type="match status" value="1"/>
</dbReference>
<keyword evidence="2" id="KW-1185">Reference proteome</keyword>
<sequence length="128" mass="14180">MVDKLLYSDDAKTISGLTIKEDNIFSYNGYFREPGLVENMAQTAALRMGYEINRQKSDINGDLKGAPVGYIGAIKGLKIHSLPPIQSELITEVRFENEVMGVLLIKAFCTCNGNAVAECEMKIFVKKD</sequence>
<proteinExistence type="predicted"/>
<dbReference type="eggNOG" id="COG0764">
    <property type="taxonomic scope" value="Bacteria"/>
</dbReference>
<dbReference type="Proteomes" id="UP000030185">
    <property type="component" value="Unassembled WGS sequence"/>
</dbReference>
<dbReference type="STRING" id="153721.MYP_4256"/>
<evidence type="ECO:0000313" key="2">
    <source>
        <dbReference type="Proteomes" id="UP000030185"/>
    </source>
</evidence>
<accession>A0A098LJ62</accession>
<dbReference type="AlphaFoldDB" id="A0A098LJ62"/>
<dbReference type="EMBL" id="BBLT01000010">
    <property type="protein sequence ID" value="GAL87026.1"/>
    <property type="molecule type" value="Genomic_DNA"/>
</dbReference>
<dbReference type="InterPro" id="IPR029069">
    <property type="entry name" value="HotDog_dom_sf"/>
</dbReference>
<reference evidence="1 2" key="1">
    <citation type="submission" date="2014-09" db="EMBL/GenBank/DDBJ databases">
        <title>Sporocytophaga myxococcoides PG-01 genome sequencing.</title>
        <authorList>
            <person name="Liu L."/>
            <person name="Gao P.J."/>
            <person name="Chen G.J."/>
            <person name="Wang L.S."/>
        </authorList>
    </citation>
    <scope>NUCLEOTIDE SEQUENCE [LARGE SCALE GENOMIC DNA]</scope>
    <source>
        <strain evidence="1 2">PG-01</strain>
    </source>
</reference>
<comment type="caution">
    <text evidence="1">The sequence shown here is derived from an EMBL/GenBank/DDBJ whole genome shotgun (WGS) entry which is preliminary data.</text>
</comment>
<evidence type="ECO:0000313" key="1">
    <source>
        <dbReference type="EMBL" id="GAL87026.1"/>
    </source>
</evidence>
<organism evidence="1 2">
    <name type="scientific">Sporocytophaga myxococcoides</name>
    <dbReference type="NCBI Taxonomy" id="153721"/>
    <lineage>
        <taxon>Bacteria</taxon>
        <taxon>Pseudomonadati</taxon>
        <taxon>Bacteroidota</taxon>
        <taxon>Cytophagia</taxon>
        <taxon>Cytophagales</taxon>
        <taxon>Cytophagaceae</taxon>
        <taxon>Sporocytophaga</taxon>
    </lineage>
</organism>
<gene>
    <name evidence="1" type="ORF">MYP_4256</name>
</gene>
<protein>
    <recommendedName>
        <fullName evidence="3">3-hydroxyacyl-ACP dehydratase</fullName>
    </recommendedName>
</protein>